<comment type="caution">
    <text evidence="2">The sequence shown here is derived from an EMBL/GenBank/DDBJ whole genome shotgun (WGS) entry which is preliminary data.</text>
</comment>
<accession>A0A9N9KTP8</accession>
<name>A0A9N9KTP8_9HELO</name>
<evidence type="ECO:0000313" key="3">
    <source>
        <dbReference type="Proteomes" id="UP000696280"/>
    </source>
</evidence>
<reference evidence="2" key="1">
    <citation type="submission" date="2021-07" db="EMBL/GenBank/DDBJ databases">
        <authorList>
            <person name="Durling M."/>
        </authorList>
    </citation>
    <scope>NUCLEOTIDE SEQUENCE</scope>
</reference>
<keyword evidence="3" id="KW-1185">Reference proteome</keyword>
<dbReference type="AlphaFoldDB" id="A0A9N9KTP8"/>
<evidence type="ECO:0000313" key="2">
    <source>
        <dbReference type="EMBL" id="CAG8953289.1"/>
    </source>
</evidence>
<protein>
    <submittedName>
        <fullName evidence="2">Uncharacterized protein</fullName>
    </submittedName>
</protein>
<feature type="region of interest" description="Disordered" evidence="1">
    <location>
        <begin position="1"/>
        <end position="44"/>
    </location>
</feature>
<dbReference type="Proteomes" id="UP000696280">
    <property type="component" value="Unassembled WGS sequence"/>
</dbReference>
<dbReference type="EMBL" id="CAJVRL010000049">
    <property type="protein sequence ID" value="CAG8953289.1"/>
    <property type="molecule type" value="Genomic_DNA"/>
</dbReference>
<organism evidence="2 3">
    <name type="scientific">Hymenoscyphus fraxineus</name>
    <dbReference type="NCBI Taxonomy" id="746836"/>
    <lineage>
        <taxon>Eukaryota</taxon>
        <taxon>Fungi</taxon>
        <taxon>Dikarya</taxon>
        <taxon>Ascomycota</taxon>
        <taxon>Pezizomycotina</taxon>
        <taxon>Leotiomycetes</taxon>
        <taxon>Helotiales</taxon>
        <taxon>Helotiaceae</taxon>
        <taxon>Hymenoscyphus</taxon>
    </lineage>
</organism>
<evidence type="ECO:0000256" key="1">
    <source>
        <dbReference type="SAM" id="MobiDB-lite"/>
    </source>
</evidence>
<sequence>MESRNEKRETIIQNPESKNGKQETDLTGPLSLSSPLKALAAESQ</sequence>
<feature type="compositionally biased region" description="Low complexity" evidence="1">
    <location>
        <begin position="30"/>
        <end position="44"/>
    </location>
</feature>
<gene>
    <name evidence="2" type="ORF">HYFRA_00003496</name>
</gene>
<feature type="compositionally biased region" description="Basic and acidic residues" evidence="1">
    <location>
        <begin position="1"/>
        <end position="10"/>
    </location>
</feature>
<proteinExistence type="predicted"/>